<name>A0ABS5B431_9STRE</name>
<sequence>MISIGVFKDKGLFYDFDDNKVYSRQLGALKIYNLKWFVLGLSLFLGGFLGQLGSFDTSLLFMKWLYLCLSFAGIALLLSLTLKNPSELDLEEFHYHRYFEWEAFLEKTKSQFYFLLMGSASCTLALILSIQNYLRQASIMFYVLANIFFAAVYQMVVVLQIFKRHRMLQILMKNF</sequence>
<comment type="caution">
    <text evidence="2">The sequence shown here is derived from an EMBL/GenBank/DDBJ whole genome shotgun (WGS) entry which is preliminary data.</text>
</comment>
<keyword evidence="1" id="KW-0812">Transmembrane</keyword>
<feature type="transmembrane region" description="Helical" evidence="1">
    <location>
        <begin position="139"/>
        <end position="162"/>
    </location>
</feature>
<evidence type="ECO:0000313" key="2">
    <source>
        <dbReference type="EMBL" id="MBP2623451.1"/>
    </source>
</evidence>
<protein>
    <recommendedName>
        <fullName evidence="4">DUF443 family protein</fullName>
    </recommendedName>
</protein>
<feature type="transmembrane region" description="Helical" evidence="1">
    <location>
        <begin position="64"/>
        <end position="82"/>
    </location>
</feature>
<evidence type="ECO:0000313" key="3">
    <source>
        <dbReference type="Proteomes" id="UP001519296"/>
    </source>
</evidence>
<keyword evidence="1" id="KW-0472">Membrane</keyword>
<evidence type="ECO:0000256" key="1">
    <source>
        <dbReference type="SAM" id="Phobius"/>
    </source>
</evidence>
<organism evidence="2 3">
    <name type="scientific">Streptococcus oricebi</name>
    <dbReference type="NCBI Taxonomy" id="1547447"/>
    <lineage>
        <taxon>Bacteria</taxon>
        <taxon>Bacillati</taxon>
        <taxon>Bacillota</taxon>
        <taxon>Bacilli</taxon>
        <taxon>Lactobacillales</taxon>
        <taxon>Streptococcaceae</taxon>
        <taxon>Streptococcus</taxon>
    </lineage>
</organism>
<proteinExistence type="predicted"/>
<feature type="transmembrane region" description="Helical" evidence="1">
    <location>
        <begin position="112"/>
        <end position="133"/>
    </location>
</feature>
<accession>A0ABS5B431</accession>
<keyword evidence="1" id="KW-1133">Transmembrane helix</keyword>
<dbReference type="Proteomes" id="UP001519296">
    <property type="component" value="Unassembled WGS sequence"/>
</dbReference>
<reference evidence="2 3" key="1">
    <citation type="submission" date="2018-02" db="EMBL/GenBank/DDBJ databases">
        <title>Draft genome sequence of Streptococcus oricebi CCUG 70868T type strain.</title>
        <authorList>
            <person name="Mendez V."/>
            <person name="Salva-Serra F."/>
            <person name="Jaen-Luchoro D."/>
            <person name="Gonzales-Siles L."/>
            <person name="Karlsson R."/>
            <person name="Engstrom-Jakobsson H."/>
            <person name="Busquets A."/>
            <person name="Gomila M."/>
            <person name="Pineiro-Iglesias B."/>
            <person name="Bennasar-Figueras A."/>
            <person name="Seeger M."/>
            <person name="Moore E."/>
        </authorList>
    </citation>
    <scope>NUCLEOTIDE SEQUENCE [LARGE SCALE GENOMIC DNA]</scope>
    <source>
        <strain evidence="2 3">CCUG 70868</strain>
    </source>
</reference>
<keyword evidence="3" id="KW-1185">Reference proteome</keyword>
<evidence type="ECO:0008006" key="4">
    <source>
        <dbReference type="Google" id="ProtNLM"/>
    </source>
</evidence>
<feature type="transmembrane region" description="Helical" evidence="1">
    <location>
        <begin position="34"/>
        <end position="52"/>
    </location>
</feature>
<dbReference type="EMBL" id="PRDG01000003">
    <property type="protein sequence ID" value="MBP2623451.1"/>
    <property type="molecule type" value="Genomic_DNA"/>
</dbReference>
<gene>
    <name evidence="2" type="ORF">C4K46_05790</name>
</gene>